<dbReference type="SFLD" id="SFLDG01152">
    <property type="entry name" value="Main.3:_Omega-_and_Tau-like"/>
    <property type="match status" value="1"/>
</dbReference>
<dbReference type="PANTHER" id="PTHR11260:SF676">
    <property type="entry name" value="GLUTATHIONE S-TRANSFERASE U8"/>
    <property type="match status" value="1"/>
</dbReference>
<dbReference type="InterPro" id="IPR004045">
    <property type="entry name" value="Glutathione_S-Trfase_N"/>
</dbReference>
<dbReference type="PROSITE" id="PS50405">
    <property type="entry name" value="GST_CTER"/>
    <property type="match status" value="1"/>
</dbReference>
<dbReference type="SFLD" id="SFLDS00019">
    <property type="entry name" value="Glutathione_Transferase_(cytos"/>
    <property type="match status" value="1"/>
</dbReference>
<dbReference type="InterPro" id="IPR045074">
    <property type="entry name" value="GST_C_Tau"/>
</dbReference>
<gene>
    <name evidence="7" type="primary">GSTU8</name>
    <name evidence="7" type="ORF">SDJN03_11912</name>
</gene>
<proteinExistence type="inferred from homology"/>
<evidence type="ECO:0000313" key="7">
    <source>
        <dbReference type="EMBL" id="KAG6595359.1"/>
    </source>
</evidence>
<organism evidence="7 8">
    <name type="scientific">Cucurbita argyrosperma subsp. sororia</name>
    <dbReference type="NCBI Taxonomy" id="37648"/>
    <lineage>
        <taxon>Eukaryota</taxon>
        <taxon>Viridiplantae</taxon>
        <taxon>Streptophyta</taxon>
        <taxon>Embryophyta</taxon>
        <taxon>Tracheophyta</taxon>
        <taxon>Spermatophyta</taxon>
        <taxon>Magnoliopsida</taxon>
        <taxon>eudicotyledons</taxon>
        <taxon>Gunneridae</taxon>
        <taxon>Pentapetalae</taxon>
        <taxon>rosids</taxon>
        <taxon>fabids</taxon>
        <taxon>Cucurbitales</taxon>
        <taxon>Cucurbitaceae</taxon>
        <taxon>Cucurbiteae</taxon>
        <taxon>Cucurbita</taxon>
    </lineage>
</organism>
<evidence type="ECO:0000313" key="8">
    <source>
        <dbReference type="Proteomes" id="UP000685013"/>
    </source>
</evidence>
<evidence type="ECO:0000256" key="1">
    <source>
        <dbReference type="ARBA" id="ARBA00012452"/>
    </source>
</evidence>
<dbReference type="EMBL" id="JAGKQH010000007">
    <property type="protein sequence ID" value="KAG6595359.1"/>
    <property type="molecule type" value="Genomic_DNA"/>
</dbReference>
<dbReference type="InterPro" id="IPR040079">
    <property type="entry name" value="Glutathione_S-Trfase"/>
</dbReference>
<feature type="domain" description="GST C-terminal" evidence="6">
    <location>
        <begin position="88"/>
        <end position="217"/>
    </location>
</feature>
<dbReference type="InterPro" id="IPR010987">
    <property type="entry name" value="Glutathione-S-Trfase_C-like"/>
</dbReference>
<keyword evidence="8" id="KW-1185">Reference proteome</keyword>
<dbReference type="PROSITE" id="PS50404">
    <property type="entry name" value="GST_NTER"/>
    <property type="match status" value="1"/>
</dbReference>
<name>A0AAV6NF79_9ROSI</name>
<reference evidence="7 8" key="1">
    <citation type="journal article" date="2021" name="Hortic Res">
        <title>The domestication of Cucurbita argyrosperma as revealed by the genome of its wild relative.</title>
        <authorList>
            <person name="Barrera-Redondo J."/>
            <person name="Sanchez-de la Vega G."/>
            <person name="Aguirre-Liguori J.A."/>
            <person name="Castellanos-Morales G."/>
            <person name="Gutierrez-Guerrero Y.T."/>
            <person name="Aguirre-Dugua X."/>
            <person name="Aguirre-Planter E."/>
            <person name="Tenaillon M.I."/>
            <person name="Lira-Saade R."/>
            <person name="Eguiarte L.E."/>
        </authorList>
    </citation>
    <scope>NUCLEOTIDE SEQUENCE [LARGE SCALE GENOMIC DNA]</scope>
    <source>
        <strain evidence="7">JBR-2021</strain>
    </source>
</reference>
<comment type="catalytic activity">
    <reaction evidence="3">
        <text>RX + glutathione = an S-substituted glutathione + a halide anion + H(+)</text>
        <dbReference type="Rhea" id="RHEA:16437"/>
        <dbReference type="ChEBI" id="CHEBI:15378"/>
        <dbReference type="ChEBI" id="CHEBI:16042"/>
        <dbReference type="ChEBI" id="CHEBI:17792"/>
        <dbReference type="ChEBI" id="CHEBI:57925"/>
        <dbReference type="ChEBI" id="CHEBI:90779"/>
        <dbReference type="EC" id="2.5.1.18"/>
    </reaction>
</comment>
<evidence type="ECO:0000259" key="5">
    <source>
        <dbReference type="PROSITE" id="PS50404"/>
    </source>
</evidence>
<dbReference type="GO" id="GO:0006749">
    <property type="term" value="P:glutathione metabolic process"/>
    <property type="evidence" value="ECO:0007669"/>
    <property type="project" value="InterPro"/>
</dbReference>
<evidence type="ECO:0000259" key="6">
    <source>
        <dbReference type="PROSITE" id="PS50405"/>
    </source>
</evidence>
<comment type="similarity">
    <text evidence="4">Belongs to the GST superfamily.</text>
</comment>
<dbReference type="Pfam" id="PF02798">
    <property type="entry name" value="GST_N"/>
    <property type="match status" value="1"/>
</dbReference>
<dbReference type="Pfam" id="PF00043">
    <property type="entry name" value="GST_C"/>
    <property type="match status" value="1"/>
</dbReference>
<comment type="caution">
    <text evidence="7">The sequence shown here is derived from an EMBL/GenBank/DDBJ whole genome shotgun (WGS) entry which is preliminary data.</text>
</comment>
<accession>A0AAV6NF79</accession>
<sequence>MGEKVEVFGAWFSPFSLRVELALKLKGIQYDYIEEQIYKKKSDLILKYNPVYKKVPTFVHAGKPIAESIVILQYIDETWKENPLLPHDPYQKALALFWAKFMDDKLLQALIKARRRQGKEKEEAVAEAGEALRALEEELKGKKFFGGETLGFVDIVANFIAYWTPAMEEALGEEVLTSQLQQLPRLRQWCHDFLEHSVVKQTLSPKTELLEFMSTQFGTKPT</sequence>
<protein>
    <recommendedName>
        <fullName evidence="1">glutathione transferase</fullName>
        <ecNumber evidence="1">2.5.1.18</ecNumber>
    </recommendedName>
</protein>
<dbReference type="AlphaFoldDB" id="A0AAV6NF79"/>
<keyword evidence="2" id="KW-0808">Transferase</keyword>
<dbReference type="GO" id="GO:0005737">
    <property type="term" value="C:cytoplasm"/>
    <property type="evidence" value="ECO:0007669"/>
    <property type="project" value="TreeGrafter"/>
</dbReference>
<dbReference type="Proteomes" id="UP000685013">
    <property type="component" value="Chromosome 7"/>
</dbReference>
<dbReference type="FunFam" id="3.40.30.10:FF:000014">
    <property type="entry name" value="Tau class glutathione S-transferase"/>
    <property type="match status" value="1"/>
</dbReference>
<dbReference type="PANTHER" id="PTHR11260">
    <property type="entry name" value="GLUTATHIONE S-TRANSFERASE, GST, SUPERFAMILY, GST DOMAIN CONTAINING"/>
    <property type="match status" value="1"/>
</dbReference>
<evidence type="ECO:0000256" key="2">
    <source>
        <dbReference type="ARBA" id="ARBA00022679"/>
    </source>
</evidence>
<dbReference type="FunFam" id="1.20.1050.10:FF:000012">
    <property type="entry name" value="Tau class glutathione S-transferase"/>
    <property type="match status" value="1"/>
</dbReference>
<evidence type="ECO:0000256" key="3">
    <source>
        <dbReference type="ARBA" id="ARBA00047960"/>
    </source>
</evidence>
<feature type="domain" description="GST N-terminal" evidence="5">
    <location>
        <begin position="3"/>
        <end position="83"/>
    </location>
</feature>
<dbReference type="GO" id="GO:0004364">
    <property type="term" value="F:glutathione transferase activity"/>
    <property type="evidence" value="ECO:0007669"/>
    <property type="project" value="UniProtKB-EC"/>
</dbReference>
<dbReference type="EC" id="2.5.1.18" evidence="1"/>
<dbReference type="InterPro" id="IPR045073">
    <property type="entry name" value="Omega/Tau-like"/>
</dbReference>
<dbReference type="SFLD" id="SFLDG00358">
    <property type="entry name" value="Main_(cytGST)"/>
    <property type="match status" value="1"/>
</dbReference>
<dbReference type="InterPro" id="IPR004046">
    <property type="entry name" value="GST_C"/>
</dbReference>
<evidence type="ECO:0000256" key="4">
    <source>
        <dbReference type="RuleBase" id="RU003494"/>
    </source>
</evidence>
<dbReference type="CDD" id="cd03058">
    <property type="entry name" value="GST_N_Tau"/>
    <property type="match status" value="1"/>
</dbReference>
<feature type="non-terminal residue" evidence="7">
    <location>
        <position position="1"/>
    </location>
</feature>
<dbReference type="CDD" id="cd03185">
    <property type="entry name" value="GST_C_Tau"/>
    <property type="match status" value="1"/>
</dbReference>